<feature type="region of interest" description="Disordered" evidence="4">
    <location>
        <begin position="201"/>
        <end position="242"/>
    </location>
</feature>
<dbReference type="AlphaFoldDB" id="H0E1Y2"/>
<dbReference type="SUPFAM" id="SSF51569">
    <property type="entry name" value="Aldolase"/>
    <property type="match status" value="1"/>
</dbReference>
<dbReference type="EMBL" id="AGUD01000034">
    <property type="protein sequence ID" value="EHN12332.1"/>
    <property type="molecule type" value="Genomic_DNA"/>
</dbReference>
<dbReference type="GO" id="GO:0004419">
    <property type="term" value="F:hydroxymethylglutaryl-CoA lyase activity"/>
    <property type="evidence" value="ECO:0007669"/>
    <property type="project" value="UniProtKB-EC"/>
</dbReference>
<evidence type="ECO:0000313" key="7">
    <source>
        <dbReference type="Proteomes" id="UP000005143"/>
    </source>
</evidence>
<evidence type="ECO:0000256" key="3">
    <source>
        <dbReference type="ARBA" id="ARBA00023239"/>
    </source>
</evidence>
<organism evidence="6 7">
    <name type="scientific">Patulibacter medicamentivorans</name>
    <dbReference type="NCBI Taxonomy" id="1097667"/>
    <lineage>
        <taxon>Bacteria</taxon>
        <taxon>Bacillati</taxon>
        <taxon>Actinomycetota</taxon>
        <taxon>Thermoleophilia</taxon>
        <taxon>Solirubrobacterales</taxon>
        <taxon>Patulibacteraceae</taxon>
        <taxon>Patulibacter</taxon>
    </lineage>
</organism>
<dbReference type="GO" id="GO:0046951">
    <property type="term" value="P:ketone body biosynthetic process"/>
    <property type="evidence" value="ECO:0007669"/>
    <property type="project" value="TreeGrafter"/>
</dbReference>
<reference evidence="6 7" key="1">
    <citation type="journal article" date="2013" name="Biodegradation">
        <title>Quantitative proteomic analysis of ibuprofen-degrading Patulibacter sp. strain I11.</title>
        <authorList>
            <person name="Almeida B."/>
            <person name="Kjeldal H."/>
            <person name="Lolas I."/>
            <person name="Knudsen A.D."/>
            <person name="Carvalho G."/>
            <person name="Nielsen K.L."/>
            <person name="Barreto Crespo M.T."/>
            <person name="Stensballe A."/>
            <person name="Nielsen J.L."/>
        </authorList>
    </citation>
    <scope>NUCLEOTIDE SEQUENCE [LARGE SCALE GENOMIC DNA]</scope>
    <source>
        <strain evidence="6 7">I11</strain>
    </source>
</reference>
<dbReference type="InterPro" id="IPR000891">
    <property type="entry name" value="PYR_CT"/>
</dbReference>
<dbReference type="RefSeq" id="WP_007571157.1">
    <property type="nucleotide sequence ID" value="NZ_AGUD01000034.1"/>
</dbReference>
<dbReference type="PATRIC" id="fig|1097667.3.peg.790"/>
<comment type="similarity">
    <text evidence="1">Belongs to the HMG-CoA lyase family.</text>
</comment>
<dbReference type="PANTHER" id="PTHR42738">
    <property type="entry name" value="HYDROXYMETHYLGLUTARYL-COA LYASE"/>
    <property type="match status" value="1"/>
</dbReference>
<evidence type="ECO:0000256" key="1">
    <source>
        <dbReference type="ARBA" id="ARBA00009405"/>
    </source>
</evidence>
<comment type="caution">
    <text evidence="6">The sequence shown here is derived from an EMBL/GenBank/DDBJ whole genome shotgun (WGS) entry which is preliminary data.</text>
</comment>
<evidence type="ECO:0000256" key="4">
    <source>
        <dbReference type="SAM" id="MobiDB-lite"/>
    </source>
</evidence>
<dbReference type="GO" id="GO:0006552">
    <property type="term" value="P:L-leucine catabolic process"/>
    <property type="evidence" value="ECO:0007669"/>
    <property type="project" value="TreeGrafter"/>
</dbReference>
<feature type="domain" description="Pyruvate carboxyltransferase" evidence="5">
    <location>
        <begin position="1"/>
        <end position="189"/>
    </location>
</feature>
<gene>
    <name evidence="6" type="ORF">PAI11_07940</name>
</gene>
<dbReference type="Gene3D" id="3.20.20.70">
    <property type="entry name" value="Aldolase class I"/>
    <property type="match status" value="1"/>
</dbReference>
<name>H0E1Y2_9ACTN</name>
<protein>
    <submittedName>
        <fullName evidence="6">Hydroxymethylglutaryl-CoA lyase</fullName>
        <ecNumber evidence="6">4.1.3.4</ecNumber>
    </submittedName>
</protein>
<dbReference type="InterPro" id="IPR043594">
    <property type="entry name" value="HMGL"/>
</dbReference>
<dbReference type="GO" id="GO:0046872">
    <property type="term" value="F:metal ion binding"/>
    <property type="evidence" value="ECO:0007669"/>
    <property type="project" value="UniProtKB-KW"/>
</dbReference>
<keyword evidence="2" id="KW-0479">Metal-binding</keyword>
<evidence type="ECO:0000256" key="2">
    <source>
        <dbReference type="ARBA" id="ARBA00022723"/>
    </source>
</evidence>
<keyword evidence="7" id="KW-1185">Reference proteome</keyword>
<dbReference type="EC" id="4.1.3.4" evidence="6"/>
<dbReference type="Pfam" id="PF00682">
    <property type="entry name" value="HMGL-like"/>
    <property type="match status" value="1"/>
</dbReference>
<feature type="compositionally biased region" description="Gly residues" evidence="4">
    <location>
        <begin position="232"/>
        <end position="242"/>
    </location>
</feature>
<evidence type="ECO:0000259" key="5">
    <source>
        <dbReference type="PROSITE" id="PS50991"/>
    </source>
</evidence>
<dbReference type="PROSITE" id="PS50991">
    <property type="entry name" value="PYR_CT"/>
    <property type="match status" value="1"/>
</dbReference>
<dbReference type="PANTHER" id="PTHR42738:SF7">
    <property type="entry name" value="HYDROXYMETHYLGLUTARYL-COA LYASE"/>
    <property type="match status" value="1"/>
</dbReference>
<keyword evidence="3 6" id="KW-0456">Lyase</keyword>
<sequence>MPNARGARDAVSAGVDALTCTISASAEYNRRNVGMTIGRSLAEVAAVASIARAAGLPVDVVVSCAFGSPYEGEIPPADVERLCDDCREAGADDLTLADTTGMATPRGVWEVLDRTGSDVGLHFHETRGTGLVNVLAALQAGATRFDASIGGLGGSPFATGAAGNVATEAVVLLADDLGISTGVDLARLLALGPGLADQVGRELPSPVMTAGPRVRSADRGARQVGGTDPGRSGVGPGDQGAA</sequence>
<evidence type="ECO:0000313" key="6">
    <source>
        <dbReference type="EMBL" id="EHN12332.1"/>
    </source>
</evidence>
<accession>H0E1Y2</accession>
<dbReference type="InterPro" id="IPR013785">
    <property type="entry name" value="Aldolase_TIM"/>
</dbReference>
<proteinExistence type="inferred from homology"/>
<dbReference type="Proteomes" id="UP000005143">
    <property type="component" value="Unassembled WGS sequence"/>
</dbReference>